<reference evidence="2" key="1">
    <citation type="submission" date="2023-07" db="EMBL/GenBank/DDBJ databases">
        <title>Genomic Encyclopedia of Type Strains, Phase IV (KMG-IV): sequencing the most valuable type-strain genomes for metagenomic binning, comparative biology and taxonomic classification.</title>
        <authorList>
            <person name="Goeker M."/>
        </authorList>
    </citation>
    <scope>NUCLEOTIDE SEQUENCE</scope>
    <source>
        <strain evidence="2">DSM 19569</strain>
    </source>
</reference>
<dbReference type="CDD" id="cd02619">
    <property type="entry name" value="Peptidase_C1"/>
    <property type="match status" value="1"/>
</dbReference>
<dbReference type="GO" id="GO:0006508">
    <property type="term" value="P:proteolysis"/>
    <property type="evidence" value="ECO:0007669"/>
    <property type="project" value="InterPro"/>
</dbReference>
<dbReference type="InterPro" id="IPR000668">
    <property type="entry name" value="Peptidase_C1A_C"/>
</dbReference>
<dbReference type="SUPFAM" id="SSF54001">
    <property type="entry name" value="Cysteine proteinases"/>
    <property type="match status" value="1"/>
</dbReference>
<name>A0AAJ1TKZ7_9HYPH</name>
<gene>
    <name evidence="2" type="ORF">QO001_001574</name>
</gene>
<dbReference type="AlphaFoldDB" id="A0AAJ1TKZ7"/>
<dbReference type="Pfam" id="PF00112">
    <property type="entry name" value="Peptidase_C1"/>
    <property type="match status" value="1"/>
</dbReference>
<dbReference type="GO" id="GO:0008234">
    <property type="term" value="F:cysteine-type peptidase activity"/>
    <property type="evidence" value="ECO:0007669"/>
    <property type="project" value="InterPro"/>
</dbReference>
<accession>A0AAJ1TKZ7</accession>
<evidence type="ECO:0000313" key="3">
    <source>
        <dbReference type="Proteomes" id="UP001223420"/>
    </source>
</evidence>
<comment type="caution">
    <text evidence="2">The sequence shown here is derived from an EMBL/GenBank/DDBJ whole genome shotgun (WGS) entry which is preliminary data.</text>
</comment>
<organism evidence="2 3">
    <name type="scientific">Methylobacterium brachiatum</name>
    <dbReference type="NCBI Taxonomy" id="269660"/>
    <lineage>
        <taxon>Bacteria</taxon>
        <taxon>Pseudomonadati</taxon>
        <taxon>Pseudomonadota</taxon>
        <taxon>Alphaproteobacteria</taxon>
        <taxon>Hyphomicrobiales</taxon>
        <taxon>Methylobacteriaceae</taxon>
        <taxon>Methylobacterium</taxon>
    </lineage>
</organism>
<dbReference type="Gene3D" id="3.90.70.10">
    <property type="entry name" value="Cysteine proteinases"/>
    <property type="match status" value="1"/>
</dbReference>
<dbReference type="RefSeq" id="WP_043378441.1">
    <property type="nucleotide sequence ID" value="NZ_JAJALK010000003.1"/>
</dbReference>
<proteinExistence type="predicted"/>
<sequence>MSGVEVFVDLRPRFGHARDQGPRPTCLAFAASDTHAGVRPGWLPLSSEYAFHRAQTRMGFGPDEGATLASMLDVLREDGQPEEGGWPYLPATPVDAASWVPPGDVGLLFRRGSERRPVAFDIIVGEIERGQPVIVLIQLSRSFFRPDADGMIHPATGETPEPQRRHAVVAVGHGKAGGHRAILVRNSWGAKWGKRGHAWLTETFIAPRIYAAAKLTEDVVVSPDPPAA</sequence>
<evidence type="ECO:0000313" key="2">
    <source>
        <dbReference type="EMBL" id="MDQ0542656.1"/>
    </source>
</evidence>
<evidence type="ECO:0000259" key="1">
    <source>
        <dbReference type="SMART" id="SM00645"/>
    </source>
</evidence>
<dbReference type="EMBL" id="JAUSWL010000002">
    <property type="protein sequence ID" value="MDQ0542656.1"/>
    <property type="molecule type" value="Genomic_DNA"/>
</dbReference>
<feature type="domain" description="Peptidase C1A papain C-terminal" evidence="1">
    <location>
        <begin position="4"/>
        <end position="213"/>
    </location>
</feature>
<protein>
    <recommendedName>
        <fullName evidence="1">Peptidase C1A papain C-terminal domain-containing protein</fullName>
    </recommendedName>
</protein>
<dbReference type="InterPro" id="IPR038765">
    <property type="entry name" value="Papain-like_cys_pep_sf"/>
</dbReference>
<dbReference type="Proteomes" id="UP001223420">
    <property type="component" value="Unassembled WGS sequence"/>
</dbReference>
<dbReference type="SMART" id="SM00645">
    <property type="entry name" value="Pept_C1"/>
    <property type="match status" value="1"/>
</dbReference>